<dbReference type="EMBL" id="FLQY01000146">
    <property type="protein sequence ID" value="SBT07653.1"/>
    <property type="molecule type" value="Genomic_DNA"/>
</dbReference>
<dbReference type="PANTHER" id="PTHR48111:SF39">
    <property type="entry name" value="TRANSCRIPTIONAL REGULATORY PROTEIN CPXR"/>
    <property type="match status" value="1"/>
</dbReference>
<dbReference type="Pfam" id="PF00486">
    <property type="entry name" value="Trans_reg_C"/>
    <property type="match status" value="1"/>
</dbReference>
<dbReference type="InterPro" id="IPR036388">
    <property type="entry name" value="WH-like_DNA-bd_sf"/>
</dbReference>
<evidence type="ECO:0000256" key="6">
    <source>
        <dbReference type="ARBA" id="ARBA00023125"/>
    </source>
</evidence>
<dbReference type="SUPFAM" id="SSF52172">
    <property type="entry name" value="CheY-like"/>
    <property type="match status" value="1"/>
</dbReference>
<feature type="modified residue" description="4-aspartylphosphate" evidence="8">
    <location>
        <position position="53"/>
    </location>
</feature>
<dbReference type="CDD" id="cd00383">
    <property type="entry name" value="trans_reg_C"/>
    <property type="match status" value="1"/>
</dbReference>
<proteinExistence type="predicted"/>
<feature type="domain" description="OmpR/PhoB-type" evidence="11">
    <location>
        <begin position="128"/>
        <end position="227"/>
    </location>
</feature>
<dbReference type="Pfam" id="PF00072">
    <property type="entry name" value="Response_reg"/>
    <property type="match status" value="1"/>
</dbReference>
<evidence type="ECO:0000313" key="12">
    <source>
        <dbReference type="EMBL" id="SBT07653.1"/>
    </source>
</evidence>
<protein>
    <submittedName>
        <fullName evidence="12">DNA-binding response regulator in two-component regulatory system with CpxA</fullName>
    </submittedName>
</protein>
<dbReference type="GO" id="GO:0000156">
    <property type="term" value="F:phosphorelay response regulator activity"/>
    <property type="evidence" value="ECO:0007669"/>
    <property type="project" value="TreeGrafter"/>
</dbReference>
<feature type="domain" description="Response regulatory" evidence="10">
    <location>
        <begin position="4"/>
        <end position="117"/>
    </location>
</feature>
<dbReference type="Gene3D" id="1.10.10.10">
    <property type="entry name" value="Winged helix-like DNA-binding domain superfamily/Winged helix DNA-binding domain"/>
    <property type="match status" value="1"/>
</dbReference>
<evidence type="ECO:0000259" key="10">
    <source>
        <dbReference type="PROSITE" id="PS50110"/>
    </source>
</evidence>
<dbReference type="CDD" id="cd17623">
    <property type="entry name" value="REC_OmpR_CpxR"/>
    <property type="match status" value="1"/>
</dbReference>
<accession>A0A1A8XUN1</accession>
<organism evidence="12 13">
    <name type="scientific">Candidatus Propionivibrio aalborgensis</name>
    <dbReference type="NCBI Taxonomy" id="1860101"/>
    <lineage>
        <taxon>Bacteria</taxon>
        <taxon>Pseudomonadati</taxon>
        <taxon>Pseudomonadota</taxon>
        <taxon>Betaproteobacteria</taxon>
        <taxon>Rhodocyclales</taxon>
        <taxon>Rhodocyclaceae</taxon>
        <taxon>Propionivibrio</taxon>
    </lineage>
</organism>
<evidence type="ECO:0000256" key="9">
    <source>
        <dbReference type="PROSITE-ProRule" id="PRU01091"/>
    </source>
</evidence>
<evidence type="ECO:0000256" key="3">
    <source>
        <dbReference type="ARBA" id="ARBA00022553"/>
    </source>
</evidence>
<dbReference type="InterPro" id="IPR001867">
    <property type="entry name" value="OmpR/PhoB-type_DNA-bd"/>
</dbReference>
<dbReference type="PROSITE" id="PS51755">
    <property type="entry name" value="OMPR_PHOB"/>
    <property type="match status" value="1"/>
</dbReference>
<evidence type="ECO:0000259" key="11">
    <source>
        <dbReference type="PROSITE" id="PS51755"/>
    </source>
</evidence>
<dbReference type="SMART" id="SM00448">
    <property type="entry name" value="REC"/>
    <property type="match status" value="1"/>
</dbReference>
<evidence type="ECO:0000256" key="4">
    <source>
        <dbReference type="ARBA" id="ARBA00023012"/>
    </source>
</evidence>
<keyword evidence="7" id="KW-0804">Transcription</keyword>
<dbReference type="RefSeq" id="WP_186410956.1">
    <property type="nucleotide sequence ID" value="NZ_FLQY01000146.1"/>
</dbReference>
<keyword evidence="6 9" id="KW-0238">DNA-binding</keyword>
<dbReference type="GO" id="GO:0032993">
    <property type="term" value="C:protein-DNA complex"/>
    <property type="evidence" value="ECO:0007669"/>
    <property type="project" value="TreeGrafter"/>
</dbReference>
<keyword evidence="4" id="KW-0902">Two-component regulatory system</keyword>
<keyword evidence="13" id="KW-1185">Reference proteome</keyword>
<evidence type="ECO:0000313" key="13">
    <source>
        <dbReference type="Proteomes" id="UP000199600"/>
    </source>
</evidence>
<dbReference type="InterPro" id="IPR001789">
    <property type="entry name" value="Sig_transdc_resp-reg_receiver"/>
</dbReference>
<dbReference type="GO" id="GO:0000976">
    <property type="term" value="F:transcription cis-regulatory region binding"/>
    <property type="evidence" value="ECO:0007669"/>
    <property type="project" value="TreeGrafter"/>
</dbReference>
<dbReference type="Gene3D" id="6.10.250.690">
    <property type="match status" value="1"/>
</dbReference>
<dbReference type="SUPFAM" id="SSF46894">
    <property type="entry name" value="C-terminal effector domain of the bipartite response regulators"/>
    <property type="match status" value="1"/>
</dbReference>
<evidence type="ECO:0000256" key="8">
    <source>
        <dbReference type="PROSITE-ProRule" id="PRU00169"/>
    </source>
</evidence>
<dbReference type="InterPro" id="IPR011006">
    <property type="entry name" value="CheY-like_superfamily"/>
</dbReference>
<keyword evidence="2" id="KW-0963">Cytoplasm</keyword>
<feature type="DNA-binding region" description="OmpR/PhoB-type" evidence="9">
    <location>
        <begin position="128"/>
        <end position="227"/>
    </location>
</feature>
<dbReference type="InterPro" id="IPR016032">
    <property type="entry name" value="Sig_transdc_resp-reg_C-effctor"/>
</dbReference>
<dbReference type="GO" id="GO:0005829">
    <property type="term" value="C:cytosol"/>
    <property type="evidence" value="ECO:0007669"/>
    <property type="project" value="TreeGrafter"/>
</dbReference>
<dbReference type="GO" id="GO:0006355">
    <property type="term" value="P:regulation of DNA-templated transcription"/>
    <property type="evidence" value="ECO:0007669"/>
    <property type="project" value="InterPro"/>
</dbReference>
<comment type="subcellular location">
    <subcellularLocation>
        <location evidence="1">Cytoplasm</location>
    </subcellularLocation>
</comment>
<reference evidence="12 13" key="1">
    <citation type="submission" date="2016-06" db="EMBL/GenBank/DDBJ databases">
        <authorList>
            <person name="Kjaerup R.B."/>
            <person name="Dalgaard T.S."/>
            <person name="Juul-Madsen H.R."/>
        </authorList>
    </citation>
    <scope>NUCLEOTIDE SEQUENCE [LARGE SCALE GENOMIC DNA]</scope>
    <source>
        <strain evidence="12">2</strain>
    </source>
</reference>
<dbReference type="PROSITE" id="PS50110">
    <property type="entry name" value="RESPONSE_REGULATORY"/>
    <property type="match status" value="1"/>
</dbReference>
<keyword evidence="3 8" id="KW-0597">Phosphoprotein</keyword>
<dbReference type="InterPro" id="IPR058124">
    <property type="entry name" value="CpxR-like_REC"/>
</dbReference>
<dbReference type="AlphaFoldDB" id="A0A1A8XUN1"/>
<dbReference type="PANTHER" id="PTHR48111">
    <property type="entry name" value="REGULATOR OF RPOS"/>
    <property type="match status" value="1"/>
</dbReference>
<gene>
    <name evidence="12" type="primary">cpxR</name>
    <name evidence="12" type="ORF">PROAA_230005</name>
</gene>
<keyword evidence="5" id="KW-0805">Transcription regulation</keyword>
<dbReference type="InterPro" id="IPR039420">
    <property type="entry name" value="WalR-like"/>
</dbReference>
<evidence type="ECO:0000256" key="2">
    <source>
        <dbReference type="ARBA" id="ARBA00022490"/>
    </source>
</evidence>
<evidence type="ECO:0000256" key="5">
    <source>
        <dbReference type="ARBA" id="ARBA00023015"/>
    </source>
</evidence>
<name>A0A1A8XUN1_9RHOO</name>
<dbReference type="Proteomes" id="UP000199600">
    <property type="component" value="Unassembled WGS sequence"/>
</dbReference>
<evidence type="ECO:0000256" key="7">
    <source>
        <dbReference type="ARBA" id="ARBA00023163"/>
    </source>
</evidence>
<evidence type="ECO:0000256" key="1">
    <source>
        <dbReference type="ARBA" id="ARBA00004496"/>
    </source>
</evidence>
<dbReference type="Gene3D" id="3.40.50.2300">
    <property type="match status" value="1"/>
</dbReference>
<dbReference type="SMART" id="SM00862">
    <property type="entry name" value="Trans_reg_C"/>
    <property type="match status" value="1"/>
</dbReference>
<dbReference type="FunFam" id="3.40.50.2300:FF:000001">
    <property type="entry name" value="DNA-binding response regulator PhoB"/>
    <property type="match status" value="1"/>
</dbReference>
<sequence length="228" mass="24886">MSARILLVDDDAELTELLRDYLEREGFAVRTSHDGATGVTAALSNRYDIVVLDIMMPGMSGIEALARIRAESSIPVIMLTARGDDADRVTGLELGADDYVPKPCTPRELAARIRAILKRTSAVAVAPTLPIVVGTLSVYPAQRRVERAGVPFDFTSTEFNLLETLARNAGQPVSKADLSQKGLGRPLKRFDRSIDVHMSSIRHKLGNLADGRSCIQTVIRKGYQLIVE</sequence>